<dbReference type="Proteomes" id="UP000625711">
    <property type="component" value="Unassembled WGS sequence"/>
</dbReference>
<dbReference type="OrthoDB" id="1658288at2759"/>
<name>A0A834MH82_RHYFE</name>
<dbReference type="InterPro" id="IPR052943">
    <property type="entry name" value="TMTC_O-mannosyl-trnsfr"/>
</dbReference>
<comment type="caution">
    <text evidence="1">The sequence shown here is derived from an EMBL/GenBank/DDBJ whole genome shotgun (WGS) entry which is preliminary data.</text>
</comment>
<organism evidence="1 2">
    <name type="scientific">Rhynchophorus ferrugineus</name>
    <name type="common">Red palm weevil</name>
    <name type="synonym">Curculio ferrugineus</name>
    <dbReference type="NCBI Taxonomy" id="354439"/>
    <lineage>
        <taxon>Eukaryota</taxon>
        <taxon>Metazoa</taxon>
        <taxon>Ecdysozoa</taxon>
        <taxon>Arthropoda</taxon>
        <taxon>Hexapoda</taxon>
        <taxon>Insecta</taxon>
        <taxon>Pterygota</taxon>
        <taxon>Neoptera</taxon>
        <taxon>Endopterygota</taxon>
        <taxon>Coleoptera</taxon>
        <taxon>Polyphaga</taxon>
        <taxon>Cucujiformia</taxon>
        <taxon>Curculionidae</taxon>
        <taxon>Dryophthorinae</taxon>
        <taxon>Rhynchophorus</taxon>
    </lineage>
</organism>
<accession>A0A834MH82</accession>
<dbReference type="PANTHER" id="PTHR44809:SF1">
    <property type="entry name" value="PROTEIN O-MANNOSYL-TRANSFERASE TMTC1"/>
    <property type="match status" value="1"/>
</dbReference>
<dbReference type="PANTHER" id="PTHR44809">
    <property type="match status" value="1"/>
</dbReference>
<keyword evidence="2" id="KW-1185">Reference proteome</keyword>
<sequence length="127" mass="14600">MPVRQFVVSRSSEGRYHVWISIIMGGMSMMAKETGIMVFLLNLGYDFYMQWPNVKRTISEVRWNPESLEFSSRVTKVLTSTGVLLAVRLAILQGSLPRFCEQDNPAAFHTSIYVRYFAIINRRLFAG</sequence>
<gene>
    <name evidence="1" type="ORF">GWI33_003236</name>
</gene>
<evidence type="ECO:0000313" key="2">
    <source>
        <dbReference type="Proteomes" id="UP000625711"/>
    </source>
</evidence>
<proteinExistence type="predicted"/>
<dbReference type="EMBL" id="JAACXV010000189">
    <property type="protein sequence ID" value="KAF7282121.1"/>
    <property type="molecule type" value="Genomic_DNA"/>
</dbReference>
<protein>
    <submittedName>
        <fullName evidence="1">Uncharacterized protein</fullName>
    </submittedName>
</protein>
<reference evidence="1" key="1">
    <citation type="submission" date="2020-08" db="EMBL/GenBank/DDBJ databases">
        <title>Genome sequencing and assembly of the red palm weevil Rhynchophorus ferrugineus.</title>
        <authorList>
            <person name="Dias G.B."/>
            <person name="Bergman C.M."/>
            <person name="Manee M."/>
        </authorList>
    </citation>
    <scope>NUCLEOTIDE SEQUENCE</scope>
    <source>
        <strain evidence="1">AA-2017</strain>
        <tissue evidence="1">Whole larva</tissue>
    </source>
</reference>
<evidence type="ECO:0000313" key="1">
    <source>
        <dbReference type="EMBL" id="KAF7282121.1"/>
    </source>
</evidence>
<dbReference type="AlphaFoldDB" id="A0A834MH82"/>